<sequence>MQIAVKSSGKYASLLRDAGFRATYGRVALLEVLETAGKPLRVEIAAHAVQGKLDLTNTYRALEALCEAGLVRRVDLGHAHTHYEFSRGRAHAHTPVDGLCRVCICV</sequence>
<keyword evidence="1" id="KW-0862">Zinc</keyword>
<dbReference type="Pfam" id="PF01475">
    <property type="entry name" value="FUR"/>
    <property type="match status" value="1"/>
</dbReference>
<dbReference type="AlphaFoldDB" id="A0A1F6EYF0"/>
<keyword evidence="1" id="KW-0479">Metal-binding</keyword>
<dbReference type="SUPFAM" id="SSF46785">
    <property type="entry name" value="Winged helix' DNA-binding domain"/>
    <property type="match status" value="1"/>
</dbReference>
<comment type="caution">
    <text evidence="2">The sequence shown here is derived from an EMBL/GenBank/DDBJ whole genome shotgun (WGS) entry which is preliminary data.</text>
</comment>
<evidence type="ECO:0000313" key="3">
    <source>
        <dbReference type="Proteomes" id="UP000178811"/>
    </source>
</evidence>
<comment type="cofactor">
    <cofactor evidence="1">
        <name>Zn(2+)</name>
        <dbReference type="ChEBI" id="CHEBI:29105"/>
    </cofactor>
    <text evidence="1">Binds 1 zinc ion per subunit.</text>
</comment>
<protein>
    <recommendedName>
        <fullName evidence="4">Transcriptional repressor</fullName>
    </recommendedName>
</protein>
<dbReference type="EMBL" id="MFLW01000001">
    <property type="protein sequence ID" value="OGG78637.1"/>
    <property type="molecule type" value="Genomic_DNA"/>
</dbReference>
<organism evidence="2 3">
    <name type="scientific">Candidatus Kaiserbacteria bacterium RIFCSPLOWO2_01_FULL_52_12b</name>
    <dbReference type="NCBI Taxonomy" id="1798509"/>
    <lineage>
        <taxon>Bacteria</taxon>
        <taxon>Candidatus Kaiseribacteriota</taxon>
    </lineage>
</organism>
<dbReference type="InterPro" id="IPR036390">
    <property type="entry name" value="WH_DNA-bd_sf"/>
</dbReference>
<evidence type="ECO:0000256" key="1">
    <source>
        <dbReference type="PIRSR" id="PIRSR602481-1"/>
    </source>
</evidence>
<name>A0A1F6EYF0_9BACT</name>
<evidence type="ECO:0000313" key="2">
    <source>
        <dbReference type="EMBL" id="OGG78637.1"/>
    </source>
</evidence>
<feature type="binding site" evidence="1">
    <location>
        <position position="103"/>
    </location>
    <ligand>
        <name>Zn(2+)</name>
        <dbReference type="ChEBI" id="CHEBI:29105"/>
    </ligand>
</feature>
<reference evidence="2 3" key="1">
    <citation type="journal article" date="2016" name="Nat. Commun.">
        <title>Thousands of microbial genomes shed light on interconnected biogeochemical processes in an aquifer system.</title>
        <authorList>
            <person name="Anantharaman K."/>
            <person name="Brown C.T."/>
            <person name="Hug L.A."/>
            <person name="Sharon I."/>
            <person name="Castelle C.J."/>
            <person name="Probst A.J."/>
            <person name="Thomas B.C."/>
            <person name="Singh A."/>
            <person name="Wilkins M.J."/>
            <person name="Karaoz U."/>
            <person name="Brodie E.L."/>
            <person name="Williams K.H."/>
            <person name="Hubbard S.S."/>
            <person name="Banfield J.F."/>
        </authorList>
    </citation>
    <scope>NUCLEOTIDE SEQUENCE [LARGE SCALE GENOMIC DNA]</scope>
</reference>
<gene>
    <name evidence="2" type="ORF">A3A36_00085</name>
</gene>
<dbReference type="Gene3D" id="1.10.10.10">
    <property type="entry name" value="Winged helix-like DNA-binding domain superfamily/Winged helix DNA-binding domain"/>
    <property type="match status" value="1"/>
</dbReference>
<dbReference type="GO" id="GO:0046872">
    <property type="term" value="F:metal ion binding"/>
    <property type="evidence" value="ECO:0007669"/>
    <property type="project" value="UniProtKB-KW"/>
</dbReference>
<dbReference type="InterPro" id="IPR036388">
    <property type="entry name" value="WH-like_DNA-bd_sf"/>
</dbReference>
<dbReference type="InterPro" id="IPR002481">
    <property type="entry name" value="FUR"/>
</dbReference>
<dbReference type="Proteomes" id="UP000178811">
    <property type="component" value="Unassembled WGS sequence"/>
</dbReference>
<dbReference type="GO" id="GO:0003700">
    <property type="term" value="F:DNA-binding transcription factor activity"/>
    <property type="evidence" value="ECO:0007669"/>
    <property type="project" value="InterPro"/>
</dbReference>
<accession>A0A1F6EYF0</accession>
<proteinExistence type="predicted"/>
<evidence type="ECO:0008006" key="4">
    <source>
        <dbReference type="Google" id="ProtNLM"/>
    </source>
</evidence>
<feature type="binding site" evidence="1">
    <location>
        <position position="100"/>
    </location>
    <ligand>
        <name>Zn(2+)</name>
        <dbReference type="ChEBI" id="CHEBI:29105"/>
    </ligand>
</feature>